<dbReference type="InterPro" id="IPR056807">
    <property type="entry name" value="LIM_FHL1/2/3/5_N"/>
</dbReference>
<proteinExistence type="predicted"/>
<reference evidence="6" key="2">
    <citation type="submission" date="2025-08" db="UniProtKB">
        <authorList>
            <consortium name="Ensembl"/>
        </authorList>
    </citation>
    <scope>IDENTIFICATION</scope>
</reference>
<dbReference type="Ensembl" id="ENSACAT00000051801.1">
    <property type="protein sequence ID" value="ENSACAP00000031642.1"/>
    <property type="gene ID" value="ENSACAG00000035800.1"/>
</dbReference>
<keyword evidence="3" id="KW-0862">Zinc</keyword>
<dbReference type="Pfam" id="PF25076">
    <property type="entry name" value="LIM_FHL2-3_N"/>
    <property type="match status" value="1"/>
</dbReference>
<keyword evidence="3" id="KW-0479">Metal-binding</keyword>
<evidence type="ECO:0000256" key="1">
    <source>
        <dbReference type="ARBA" id="ARBA00004123"/>
    </source>
</evidence>
<keyword evidence="3" id="KW-0440">LIM domain</keyword>
<keyword evidence="7" id="KW-1185">Reference proteome</keyword>
<organism evidence="6 7">
    <name type="scientific">Anolis carolinensis</name>
    <name type="common">Green anole</name>
    <name type="synonym">American chameleon</name>
    <dbReference type="NCBI Taxonomy" id="28377"/>
    <lineage>
        <taxon>Eukaryota</taxon>
        <taxon>Metazoa</taxon>
        <taxon>Chordata</taxon>
        <taxon>Craniata</taxon>
        <taxon>Vertebrata</taxon>
        <taxon>Euteleostomi</taxon>
        <taxon>Lepidosauria</taxon>
        <taxon>Squamata</taxon>
        <taxon>Bifurcata</taxon>
        <taxon>Unidentata</taxon>
        <taxon>Episquamata</taxon>
        <taxon>Toxicofera</taxon>
        <taxon>Iguania</taxon>
        <taxon>Dactyloidae</taxon>
        <taxon>Anolis</taxon>
    </lineage>
</organism>
<evidence type="ECO:0000259" key="5">
    <source>
        <dbReference type="Pfam" id="PF25076"/>
    </source>
</evidence>
<evidence type="ECO:0000256" key="4">
    <source>
        <dbReference type="ARBA" id="ARBA00023242"/>
    </source>
</evidence>
<name>A0A803T8V2_ANOCA</name>
<evidence type="ECO:0000313" key="6">
    <source>
        <dbReference type="Ensembl" id="ENSACAP00000031642.1"/>
    </source>
</evidence>
<dbReference type="PANTHER" id="PTHR24205:SF7">
    <property type="entry name" value="FOUR AND A HALF LIM DOMAINS PROTEIN 5"/>
    <property type="match status" value="1"/>
</dbReference>
<protein>
    <recommendedName>
        <fullName evidence="5">FHL1/2/3/5 N-terminal LIM domain-containing protein</fullName>
    </recommendedName>
</protein>
<dbReference type="Gene3D" id="2.10.110.10">
    <property type="entry name" value="Cysteine Rich Protein"/>
    <property type="match status" value="1"/>
</dbReference>
<dbReference type="SUPFAM" id="SSF57716">
    <property type="entry name" value="Glucocorticoid receptor-like (DNA-binding domain)"/>
    <property type="match status" value="1"/>
</dbReference>
<reference evidence="6" key="1">
    <citation type="submission" date="2009-12" db="EMBL/GenBank/DDBJ databases">
        <title>The Genome Sequence of Anolis carolinensis (Green Anole Lizard).</title>
        <authorList>
            <consortium name="The Genome Sequencing Platform"/>
            <person name="Di Palma F."/>
            <person name="Alfoldi J."/>
            <person name="Heiman D."/>
            <person name="Young S."/>
            <person name="Grabherr M."/>
            <person name="Johnson J."/>
            <person name="Lander E.S."/>
            <person name="Lindblad-Toh K."/>
        </authorList>
    </citation>
    <scope>NUCLEOTIDE SEQUENCE [LARGE SCALE GENOMIC DNA]</scope>
    <source>
        <strain evidence="6">JBL SC #1</strain>
    </source>
</reference>
<evidence type="ECO:0000313" key="7">
    <source>
        <dbReference type="Proteomes" id="UP000001646"/>
    </source>
</evidence>
<dbReference type="Proteomes" id="UP000001646">
    <property type="component" value="Unplaced"/>
</dbReference>
<feature type="domain" description="FHL1/2/3/5 N-terminal LIM" evidence="5">
    <location>
        <begin position="8"/>
        <end position="34"/>
    </location>
</feature>
<accession>A0A803T8V2</accession>
<keyword evidence="4" id="KW-0539">Nucleus</keyword>
<sequence length="84" mass="9556">MASDMSNCYHCMASLCGKQFAMKEDHPYCVKCYDSLFANFCEDCKKPIECDSKVRQLWGIFNLWLNCTSEPTTPSVALLLEMGI</sequence>
<comment type="subcellular location">
    <subcellularLocation>
        <location evidence="1">Nucleus</location>
    </subcellularLocation>
</comment>
<evidence type="ECO:0000256" key="2">
    <source>
        <dbReference type="ARBA" id="ARBA00022737"/>
    </source>
</evidence>
<dbReference type="GO" id="GO:0005634">
    <property type="term" value="C:nucleus"/>
    <property type="evidence" value="ECO:0007669"/>
    <property type="project" value="UniProtKB-SubCell"/>
</dbReference>
<dbReference type="AlphaFoldDB" id="A0A803T8V2"/>
<evidence type="ECO:0000256" key="3">
    <source>
        <dbReference type="ARBA" id="ARBA00023038"/>
    </source>
</evidence>
<dbReference type="InParanoid" id="A0A803T8V2"/>
<keyword evidence="2" id="KW-0677">Repeat</keyword>
<dbReference type="PANTHER" id="PTHR24205">
    <property type="entry name" value="FOUR AND A HALF LIM DOMAINS PROTEIN"/>
    <property type="match status" value="1"/>
</dbReference>
<reference evidence="6" key="3">
    <citation type="submission" date="2025-09" db="UniProtKB">
        <authorList>
            <consortium name="Ensembl"/>
        </authorList>
    </citation>
    <scope>IDENTIFICATION</scope>
</reference>